<dbReference type="InterPro" id="IPR005184">
    <property type="entry name" value="DUF306_Meta_HslJ"/>
</dbReference>
<feature type="domain" description="DUF306" evidence="5">
    <location>
        <begin position="217"/>
        <end position="319"/>
    </location>
</feature>
<dbReference type="SUPFAM" id="SSF141488">
    <property type="entry name" value="YdhA-like"/>
    <property type="match status" value="1"/>
</dbReference>
<protein>
    <recommendedName>
        <fullName evidence="8">DUF306 domain-containing protein</fullName>
    </recommendedName>
</protein>
<evidence type="ECO:0000259" key="6">
    <source>
        <dbReference type="Pfam" id="PF09864"/>
    </source>
</evidence>
<name>A0A0F9HPN4_9ZZZZ</name>
<comment type="caution">
    <text evidence="7">The sequence shown here is derived from an EMBL/GenBank/DDBJ whole genome shotgun (WGS) entry which is preliminary data.</text>
</comment>
<dbReference type="InterPro" id="IPR053147">
    <property type="entry name" value="Hsp_HslJ-like"/>
</dbReference>
<dbReference type="Gene3D" id="2.40.128.200">
    <property type="match status" value="1"/>
</dbReference>
<dbReference type="EMBL" id="LAZR01016271">
    <property type="protein sequence ID" value="KKM05217.1"/>
    <property type="molecule type" value="Genomic_DNA"/>
</dbReference>
<dbReference type="InterPro" id="IPR018660">
    <property type="entry name" value="MliC"/>
</dbReference>
<organism evidence="7">
    <name type="scientific">marine sediment metagenome</name>
    <dbReference type="NCBI Taxonomy" id="412755"/>
    <lineage>
        <taxon>unclassified sequences</taxon>
        <taxon>metagenomes</taxon>
        <taxon>ecological metagenomes</taxon>
    </lineage>
</organism>
<evidence type="ECO:0000256" key="1">
    <source>
        <dbReference type="ARBA" id="ARBA00022729"/>
    </source>
</evidence>
<dbReference type="Pfam" id="PF03724">
    <property type="entry name" value="META"/>
    <property type="match status" value="1"/>
</dbReference>
<dbReference type="InterPro" id="IPR036328">
    <property type="entry name" value="MliC_sf"/>
</dbReference>
<evidence type="ECO:0000256" key="3">
    <source>
        <dbReference type="ARBA" id="ARBA00023139"/>
    </source>
</evidence>
<dbReference type="Pfam" id="PF09864">
    <property type="entry name" value="MliC"/>
    <property type="match status" value="1"/>
</dbReference>
<evidence type="ECO:0000259" key="5">
    <source>
        <dbReference type="Pfam" id="PF03724"/>
    </source>
</evidence>
<keyword evidence="4" id="KW-0449">Lipoprotein</keyword>
<dbReference type="PANTHER" id="PTHR35535">
    <property type="entry name" value="HEAT SHOCK PROTEIN HSLJ"/>
    <property type="match status" value="1"/>
</dbReference>
<keyword evidence="3" id="KW-0564">Palmitate</keyword>
<keyword evidence="2" id="KW-0472">Membrane</keyword>
<proteinExistence type="predicted"/>
<feature type="non-terminal residue" evidence="7">
    <location>
        <position position="1"/>
    </location>
</feature>
<dbReference type="PANTHER" id="PTHR35535:SF1">
    <property type="entry name" value="HEAT SHOCK PROTEIN HSLJ"/>
    <property type="match status" value="1"/>
</dbReference>
<dbReference type="InterPro" id="IPR038670">
    <property type="entry name" value="HslJ-like_sf"/>
</dbReference>
<evidence type="ECO:0000256" key="4">
    <source>
        <dbReference type="ARBA" id="ARBA00023288"/>
    </source>
</evidence>
<evidence type="ECO:0008006" key="8">
    <source>
        <dbReference type="Google" id="ProtNLM"/>
    </source>
</evidence>
<keyword evidence="1" id="KW-0732">Signal</keyword>
<evidence type="ECO:0000256" key="2">
    <source>
        <dbReference type="ARBA" id="ARBA00023136"/>
    </source>
</evidence>
<accession>A0A0F9HPN4</accession>
<reference evidence="7" key="1">
    <citation type="journal article" date="2015" name="Nature">
        <title>Complex archaea that bridge the gap between prokaryotes and eukaryotes.</title>
        <authorList>
            <person name="Spang A."/>
            <person name="Saw J.H."/>
            <person name="Jorgensen S.L."/>
            <person name="Zaremba-Niedzwiedzka K."/>
            <person name="Martijn J."/>
            <person name="Lind A.E."/>
            <person name="van Eijk R."/>
            <person name="Schleper C."/>
            <person name="Guy L."/>
            <person name="Ettema T.J."/>
        </authorList>
    </citation>
    <scope>NUCLEOTIDE SEQUENCE</scope>
</reference>
<sequence>ETLWTTDKLYLVTKAQAEQNLGLLNVVKLRDESDDKTRQVKFQCDSQSLDILIKGQTLQLQMGESIYQLAQEEAASGVKYVSQEGLVSFWNKDNVAMLKIADNSWNHCTQVNDDKLEVLPLDAKGFSPDWQLSAGYDRFIMTWDEGKKQAVLSQPRLIISETGFTVTGHSDTRTINVVAEDKLCRDSHSAHLYPYNVKVKLDSHTFEGCGGQTKRLLQGKPWTVIALNNKSIINFTKVSMSFGPEGLLSGSASCNHYSTAYEFEEQLDIKTVITTRKLCDVALMNQEKDFLDVLTDVESIDFDENNDLVMTTADGRTLTARR</sequence>
<evidence type="ECO:0000313" key="7">
    <source>
        <dbReference type="EMBL" id="KKM05217.1"/>
    </source>
</evidence>
<gene>
    <name evidence="7" type="ORF">LCGC14_1756340</name>
</gene>
<dbReference type="AlphaFoldDB" id="A0A0F9HPN4"/>
<feature type="domain" description="C-type lysozyme inhibitor" evidence="6">
    <location>
        <begin position="42"/>
        <end position="102"/>
    </location>
</feature>
<dbReference type="Gene3D" id="2.40.128.270">
    <property type="match status" value="1"/>
</dbReference>